<dbReference type="eggNOG" id="COG1835">
    <property type="taxonomic scope" value="Bacteria"/>
</dbReference>
<evidence type="ECO:0000256" key="3">
    <source>
        <dbReference type="ARBA" id="ARBA00022475"/>
    </source>
</evidence>
<dbReference type="PANTHER" id="PTHR40074">
    <property type="entry name" value="O-ACETYLTRANSFERASE WECH"/>
    <property type="match status" value="1"/>
</dbReference>
<feature type="domain" description="Acyltransferase 3" evidence="9">
    <location>
        <begin position="20"/>
        <end position="347"/>
    </location>
</feature>
<feature type="transmembrane region" description="Helical" evidence="8">
    <location>
        <begin position="329"/>
        <end position="350"/>
    </location>
</feature>
<feature type="compositionally biased region" description="Basic and acidic residues" evidence="7">
    <location>
        <begin position="388"/>
        <end position="399"/>
    </location>
</feature>
<name>N6WFF4_9ACTO</name>
<evidence type="ECO:0000313" key="11">
    <source>
        <dbReference type="Proteomes" id="UP000013015"/>
    </source>
</evidence>
<organism evidence="10 11">
    <name type="scientific">Schaalia cardiffensis F0333</name>
    <dbReference type="NCBI Taxonomy" id="888050"/>
    <lineage>
        <taxon>Bacteria</taxon>
        <taxon>Bacillati</taxon>
        <taxon>Actinomycetota</taxon>
        <taxon>Actinomycetes</taxon>
        <taxon>Actinomycetales</taxon>
        <taxon>Actinomycetaceae</taxon>
        <taxon>Schaalia</taxon>
    </lineage>
</organism>
<feature type="transmembrane region" description="Helical" evidence="8">
    <location>
        <begin position="152"/>
        <end position="171"/>
    </location>
</feature>
<keyword evidence="6 8" id="KW-0472">Membrane</keyword>
<dbReference type="PANTHER" id="PTHR40074:SF2">
    <property type="entry name" value="O-ACETYLTRANSFERASE WECH"/>
    <property type="match status" value="1"/>
</dbReference>
<evidence type="ECO:0000259" key="9">
    <source>
        <dbReference type="Pfam" id="PF01757"/>
    </source>
</evidence>
<dbReference type="Pfam" id="PF01757">
    <property type="entry name" value="Acyl_transf_3"/>
    <property type="match status" value="1"/>
</dbReference>
<evidence type="ECO:0000256" key="7">
    <source>
        <dbReference type="SAM" id="MobiDB-lite"/>
    </source>
</evidence>
<feature type="transmembrane region" description="Helical" evidence="8">
    <location>
        <begin position="54"/>
        <end position="75"/>
    </location>
</feature>
<keyword evidence="11" id="KW-1185">Reference proteome</keyword>
<dbReference type="AlphaFoldDB" id="N6WFF4"/>
<feature type="transmembrane region" description="Helical" evidence="8">
    <location>
        <begin position="21"/>
        <end position="42"/>
    </location>
</feature>
<dbReference type="OrthoDB" id="9796461at2"/>
<feature type="transmembrane region" description="Helical" evidence="8">
    <location>
        <begin position="263"/>
        <end position="283"/>
    </location>
</feature>
<dbReference type="HOGENOM" id="CLU_067759_0_0_11"/>
<evidence type="ECO:0000256" key="8">
    <source>
        <dbReference type="SAM" id="Phobius"/>
    </source>
</evidence>
<comment type="similarity">
    <text evidence="2">Belongs to the acyltransferase 3 family.</text>
</comment>
<keyword evidence="3" id="KW-1003">Cell membrane</keyword>
<feature type="transmembrane region" description="Helical" evidence="8">
    <location>
        <begin position="290"/>
        <end position="309"/>
    </location>
</feature>
<evidence type="ECO:0000313" key="10">
    <source>
        <dbReference type="EMBL" id="ENO18979.1"/>
    </source>
</evidence>
<dbReference type="EMBL" id="AQHZ01000005">
    <property type="protein sequence ID" value="ENO18979.1"/>
    <property type="molecule type" value="Genomic_DNA"/>
</dbReference>
<feature type="transmembrane region" description="Helical" evidence="8">
    <location>
        <begin position="177"/>
        <end position="196"/>
    </location>
</feature>
<evidence type="ECO:0000256" key="6">
    <source>
        <dbReference type="ARBA" id="ARBA00023136"/>
    </source>
</evidence>
<gene>
    <name evidence="10" type="ORF">HMPREF9004_0314</name>
</gene>
<keyword evidence="4 8" id="KW-0812">Transmembrane</keyword>
<accession>N6WFF4</accession>
<keyword evidence="5 8" id="KW-1133">Transmembrane helix</keyword>
<evidence type="ECO:0000256" key="5">
    <source>
        <dbReference type="ARBA" id="ARBA00022989"/>
    </source>
</evidence>
<dbReference type="GO" id="GO:0016413">
    <property type="term" value="F:O-acetyltransferase activity"/>
    <property type="evidence" value="ECO:0007669"/>
    <property type="project" value="TreeGrafter"/>
</dbReference>
<comment type="caution">
    <text evidence="10">The sequence shown here is derived from an EMBL/GenBank/DDBJ whole genome shotgun (WGS) entry which is preliminary data.</text>
</comment>
<evidence type="ECO:0000256" key="2">
    <source>
        <dbReference type="ARBA" id="ARBA00007400"/>
    </source>
</evidence>
<evidence type="ECO:0000256" key="1">
    <source>
        <dbReference type="ARBA" id="ARBA00004651"/>
    </source>
</evidence>
<evidence type="ECO:0000256" key="4">
    <source>
        <dbReference type="ARBA" id="ARBA00022692"/>
    </source>
</evidence>
<proteinExistence type="inferred from homology"/>
<sequence length="399" mass="44330">MSRTPSEKGAVKARRERVFSIDLVRATATILIVITHFNNPFFSQGGYLLANRPFGVYIGDLGVSLFLIISGTVLALNYRQPIDVKSFYWKRFKGIYPMFWTAWVLGTLYFFIDSKGHPLNAAPVKSLIWTLLGIDGLVANFHLTTAYLLGEWFLGFIIIFYLVFPLLSWAIERFPKTTALIIAALYLGSIFGLGAATDVPMSVILTTRLPELAFGMYLVRFSASIRPHMAIPTALVLLAFEALDRFGASGAAALVNHAAFKDLSTTIVGLAAYVFLIAIADFVSIRPLRALVALIAKYSYPIFLVHHVIIYKLFTMSSIDWMSFNRVQVVTFFFAICALVFALAVALDAVTKRIIVFTSAAFEGEWWRPAIFSLPKVDSPSQAQDARPSADARSHANER</sequence>
<dbReference type="InterPro" id="IPR002656">
    <property type="entry name" value="Acyl_transf_3_dom"/>
</dbReference>
<reference evidence="10 11" key="1">
    <citation type="submission" date="2013-03" db="EMBL/GenBank/DDBJ databases">
        <title>Reference genome for the Human Microbiome Project.</title>
        <authorList>
            <person name="Aqrawi P."/>
            <person name="Ayvaz T."/>
            <person name="Bess C."/>
            <person name="Blankenburg K."/>
            <person name="Coyle M."/>
            <person name="Deng J."/>
            <person name="Forbes L."/>
            <person name="Fowler G."/>
            <person name="Francisco L."/>
            <person name="Fu Q."/>
            <person name="Gibbs R."/>
            <person name="Gross S."/>
            <person name="Gubbala S."/>
            <person name="Hale W."/>
            <person name="Hemphill L."/>
            <person name="Highlander S."/>
            <person name="Hirani K."/>
            <person name="Jackson L."/>
            <person name="Jakkamsetti A."/>
            <person name="Javaid M."/>
            <person name="Jayaseelan J.C."/>
            <person name="Jiang H."/>
            <person name="Joshi V."/>
            <person name="Korchina V."/>
            <person name="Kovar C."/>
            <person name="Lara F."/>
            <person name="Lee S."/>
            <person name="Liu Y."/>
            <person name="Mata R."/>
            <person name="Mathew T."/>
            <person name="Munidasa M."/>
            <person name="Muzny D."/>
            <person name="Nazareth L."/>
            <person name="Ngo R."/>
            <person name="Nguyen L."/>
            <person name="Nguyen N."/>
            <person name="Okwuonu G."/>
            <person name="Ongeri F."/>
            <person name="Palculict T."/>
            <person name="Patil S."/>
            <person name="Petrosino J."/>
            <person name="Pham C."/>
            <person name="Pham P."/>
            <person name="Pu L.-L."/>
            <person name="Qin X."/>
            <person name="Qu J."/>
            <person name="Reid J."/>
            <person name="Ross M."/>
            <person name="Ruth R."/>
            <person name="Saada N."/>
            <person name="San Lucas F."/>
            <person name="Santibanez J."/>
            <person name="Shang Y."/>
            <person name="Simmons D."/>
            <person name="Song X.-Z."/>
            <person name="Tang L.-Y."/>
            <person name="Thornton R."/>
            <person name="Warren J."/>
            <person name="Weissenberger G."/>
            <person name="Wilczek-Boney K."/>
            <person name="Worley K."/>
            <person name="Youmans B."/>
            <person name="Zhang J."/>
            <person name="Zhang L."/>
            <person name="Zhao Z."/>
            <person name="Zhou C."/>
            <person name="Zhu D."/>
            <person name="Zhu Y."/>
        </authorList>
    </citation>
    <scope>NUCLEOTIDE SEQUENCE [LARGE SCALE GENOMIC DNA]</scope>
    <source>
        <strain evidence="10 11">F0333</strain>
    </source>
</reference>
<dbReference type="RefSeq" id="WP_005962008.1">
    <property type="nucleotide sequence ID" value="NZ_CP040505.1"/>
</dbReference>
<dbReference type="GO" id="GO:0005886">
    <property type="term" value="C:plasma membrane"/>
    <property type="evidence" value="ECO:0007669"/>
    <property type="project" value="UniProtKB-SubCell"/>
</dbReference>
<comment type="subcellular location">
    <subcellularLocation>
        <location evidence="1">Cell membrane</location>
        <topology evidence="1">Multi-pass membrane protein</topology>
    </subcellularLocation>
</comment>
<dbReference type="GO" id="GO:0009246">
    <property type="term" value="P:enterobacterial common antigen biosynthetic process"/>
    <property type="evidence" value="ECO:0007669"/>
    <property type="project" value="TreeGrafter"/>
</dbReference>
<dbReference type="PATRIC" id="fig|888050.3.peg.307"/>
<feature type="region of interest" description="Disordered" evidence="7">
    <location>
        <begin position="377"/>
        <end position="399"/>
    </location>
</feature>
<protein>
    <recommendedName>
        <fullName evidence="9">Acyltransferase 3 domain-containing protein</fullName>
    </recommendedName>
</protein>
<dbReference type="Proteomes" id="UP000013015">
    <property type="component" value="Unassembled WGS sequence"/>
</dbReference>
<dbReference type="STRING" id="888050.HMPREF9004_0314"/>
<feature type="transmembrane region" description="Helical" evidence="8">
    <location>
        <begin position="95"/>
        <end position="112"/>
    </location>
</feature>